<dbReference type="KEGG" id="pde:Pden_3251"/>
<dbReference type="HOGENOM" id="CLU_020336_13_5_5"/>
<dbReference type="Pfam" id="PF00561">
    <property type="entry name" value="Abhydrolase_1"/>
    <property type="match status" value="1"/>
</dbReference>
<dbReference type="Proteomes" id="UP000000361">
    <property type="component" value="Chromosome 2"/>
</dbReference>
<dbReference type="EMBL" id="CP000490">
    <property type="protein sequence ID" value="ABL71331.1"/>
    <property type="molecule type" value="Genomic_DNA"/>
</dbReference>
<protein>
    <submittedName>
        <fullName evidence="4">Alpha/beta hydrolase fold protein</fullName>
    </submittedName>
</protein>
<dbReference type="eggNOG" id="COG2267">
    <property type="taxonomic scope" value="Bacteria"/>
</dbReference>
<evidence type="ECO:0000256" key="2">
    <source>
        <dbReference type="ARBA" id="ARBA00022801"/>
    </source>
</evidence>
<dbReference type="OrthoDB" id="9804723at2"/>
<dbReference type="PANTHER" id="PTHR43798">
    <property type="entry name" value="MONOACYLGLYCEROL LIPASE"/>
    <property type="match status" value="1"/>
</dbReference>
<proteinExistence type="inferred from homology"/>
<dbReference type="GeneID" id="93452920"/>
<accession>A1B737</accession>
<name>A1B737_PARDP</name>
<dbReference type="SUPFAM" id="SSF53474">
    <property type="entry name" value="alpha/beta-Hydrolases"/>
    <property type="match status" value="1"/>
</dbReference>
<feature type="domain" description="AB hydrolase-1" evidence="3">
    <location>
        <begin position="30"/>
        <end position="132"/>
    </location>
</feature>
<comment type="similarity">
    <text evidence="1">Belongs to the AB hydrolase superfamily.</text>
</comment>
<dbReference type="AlphaFoldDB" id="A1B737"/>
<dbReference type="InterPro" id="IPR000073">
    <property type="entry name" value="AB_hydrolase_1"/>
</dbReference>
<organism evidence="4 5">
    <name type="scientific">Paracoccus denitrificans (strain Pd 1222)</name>
    <dbReference type="NCBI Taxonomy" id="318586"/>
    <lineage>
        <taxon>Bacteria</taxon>
        <taxon>Pseudomonadati</taxon>
        <taxon>Pseudomonadota</taxon>
        <taxon>Alphaproteobacteria</taxon>
        <taxon>Rhodobacterales</taxon>
        <taxon>Paracoccaceae</taxon>
        <taxon>Paracoccus</taxon>
    </lineage>
</organism>
<dbReference type="RefSeq" id="WP_011749516.1">
    <property type="nucleotide sequence ID" value="NC_008687.1"/>
</dbReference>
<dbReference type="InterPro" id="IPR050266">
    <property type="entry name" value="AB_hydrolase_sf"/>
</dbReference>
<dbReference type="GO" id="GO:0016020">
    <property type="term" value="C:membrane"/>
    <property type="evidence" value="ECO:0007669"/>
    <property type="project" value="TreeGrafter"/>
</dbReference>
<evidence type="ECO:0000259" key="3">
    <source>
        <dbReference type="Pfam" id="PF00561"/>
    </source>
</evidence>
<sequence>MPDFTLSTVRRLRVRDLDICLREWGASDAPPLVLLHGIRDNSITFQFLVDELEQDWHIFAPDLRGHGQTGRAGILWQQDLLADCSALLSRLFGDRPVPVLGHSMGGNLALVLAGLRPAQVSKVVSLDALGPPPARASQTPVSELVLHLDLAERRGFRPERRYGSVTQMAERLCAAHPRLSMARALWLARHSHRAEADGSLTWLHDINIPRSLSFLTAERDWIDIFRRIRCPALYLASADTTRHLAQDGDAPILRRMAAIADGRWQRIPETSHNLHYEEPVLIAALLEEFWRE</sequence>
<keyword evidence="2 4" id="KW-0378">Hydrolase</keyword>
<dbReference type="GO" id="GO:0016787">
    <property type="term" value="F:hydrolase activity"/>
    <property type="evidence" value="ECO:0007669"/>
    <property type="project" value="UniProtKB-KW"/>
</dbReference>
<dbReference type="PRINTS" id="PR00111">
    <property type="entry name" value="ABHYDROLASE"/>
</dbReference>
<keyword evidence="5" id="KW-1185">Reference proteome</keyword>
<dbReference type="PANTHER" id="PTHR43798:SF14">
    <property type="entry name" value="SERINE HYDROLASE-LIKE PROTEIN DDB_G0286239"/>
    <property type="match status" value="1"/>
</dbReference>
<gene>
    <name evidence="4" type="ordered locus">Pden_3251</name>
</gene>
<evidence type="ECO:0000256" key="1">
    <source>
        <dbReference type="ARBA" id="ARBA00008645"/>
    </source>
</evidence>
<dbReference type="STRING" id="318586.Pden_3251"/>
<reference evidence="5" key="1">
    <citation type="submission" date="2006-12" db="EMBL/GenBank/DDBJ databases">
        <title>Complete sequence of chromosome 2 of Paracoccus denitrificans PD1222.</title>
        <authorList>
            <person name="Copeland A."/>
            <person name="Lucas S."/>
            <person name="Lapidus A."/>
            <person name="Barry K."/>
            <person name="Detter J.C."/>
            <person name="Glavina del Rio T."/>
            <person name="Hammon N."/>
            <person name="Israni S."/>
            <person name="Dalin E."/>
            <person name="Tice H."/>
            <person name="Pitluck S."/>
            <person name="Munk A.C."/>
            <person name="Brettin T."/>
            <person name="Bruce D."/>
            <person name="Han C."/>
            <person name="Tapia R."/>
            <person name="Gilna P."/>
            <person name="Schmutz J."/>
            <person name="Larimer F."/>
            <person name="Land M."/>
            <person name="Hauser L."/>
            <person name="Kyrpides N."/>
            <person name="Lykidis A."/>
            <person name="Spiro S."/>
            <person name="Richardson D.J."/>
            <person name="Moir J.W.B."/>
            <person name="Ferguson S.J."/>
            <person name="van Spanning R.J.M."/>
            <person name="Richardson P."/>
        </authorList>
    </citation>
    <scope>NUCLEOTIDE SEQUENCE [LARGE SCALE GENOMIC DNA]</scope>
    <source>
        <strain evidence="5">Pd 1222</strain>
    </source>
</reference>
<dbReference type="ESTHER" id="pardp-a1b737">
    <property type="family name" value="6_AlphaBeta_hydrolase"/>
</dbReference>
<dbReference type="InterPro" id="IPR029058">
    <property type="entry name" value="AB_hydrolase_fold"/>
</dbReference>
<dbReference type="Gene3D" id="3.40.50.1820">
    <property type="entry name" value="alpha/beta hydrolase"/>
    <property type="match status" value="1"/>
</dbReference>
<evidence type="ECO:0000313" key="5">
    <source>
        <dbReference type="Proteomes" id="UP000000361"/>
    </source>
</evidence>
<evidence type="ECO:0000313" key="4">
    <source>
        <dbReference type="EMBL" id="ABL71331.1"/>
    </source>
</evidence>
<dbReference type="EnsemblBacteria" id="ABL71331">
    <property type="protein sequence ID" value="ABL71331"/>
    <property type="gene ID" value="Pden_3251"/>
</dbReference>